<dbReference type="Proteomes" id="UP001611383">
    <property type="component" value="Chromosome"/>
</dbReference>
<protein>
    <recommendedName>
        <fullName evidence="3">Lipoprotein</fullName>
    </recommendedName>
</protein>
<evidence type="ECO:0000313" key="2">
    <source>
        <dbReference type="Proteomes" id="UP001611383"/>
    </source>
</evidence>
<evidence type="ECO:0000313" key="1">
    <source>
        <dbReference type="EMBL" id="WNG44420.1"/>
    </source>
</evidence>
<dbReference type="RefSeq" id="WP_395817176.1">
    <property type="nucleotide sequence ID" value="NZ_CP043494.1"/>
</dbReference>
<sequence>MGRLYLSNNGYEESQTIDGPLTIVADAFDSDRLYLDFDCGLPGTLQDSNSFKLDRKTCPAYNSGDCEFTWTFRGGEGTKTEDDGNPSLELRFNGHIDGTCSDGSSGVLSFRFTLTATPDESGSEDSQLEGRTQSLRTALEQAARSSFRRGTSSTR</sequence>
<organism evidence="1 2">
    <name type="scientific">Archangium minus</name>
    <dbReference type="NCBI Taxonomy" id="83450"/>
    <lineage>
        <taxon>Bacteria</taxon>
        <taxon>Pseudomonadati</taxon>
        <taxon>Myxococcota</taxon>
        <taxon>Myxococcia</taxon>
        <taxon>Myxococcales</taxon>
        <taxon>Cystobacterineae</taxon>
        <taxon>Archangiaceae</taxon>
        <taxon>Archangium</taxon>
    </lineage>
</organism>
<reference evidence="1 2" key="1">
    <citation type="submission" date="2019-08" db="EMBL/GenBank/DDBJ databases">
        <title>Archangium and Cystobacter genomes.</title>
        <authorList>
            <person name="Chen I.-C.K."/>
            <person name="Wielgoss S."/>
        </authorList>
    </citation>
    <scope>NUCLEOTIDE SEQUENCE [LARGE SCALE GENOMIC DNA]</scope>
    <source>
        <strain evidence="1 2">Cbm 6</strain>
    </source>
</reference>
<keyword evidence="2" id="KW-1185">Reference proteome</keyword>
<accession>A0ABY9WLD4</accession>
<proteinExistence type="predicted"/>
<evidence type="ECO:0008006" key="3">
    <source>
        <dbReference type="Google" id="ProtNLM"/>
    </source>
</evidence>
<gene>
    <name evidence="1" type="ORF">F0U60_10070</name>
</gene>
<name>A0ABY9WLD4_9BACT</name>
<dbReference type="EMBL" id="CP043494">
    <property type="protein sequence ID" value="WNG44420.1"/>
    <property type="molecule type" value="Genomic_DNA"/>
</dbReference>